<sequence>MKLGVSLLFVFDGFWDKLLRKVLSTIRILVIELYFLRERIVSELFDENFVFR</sequence>
<proteinExistence type="predicted"/>
<dbReference type="AlphaFoldDB" id="M3G4W5"/>
<gene>
    <name evidence="1" type="ORF">LEP1GSC188_3575</name>
</gene>
<accession>M3G4W5</accession>
<dbReference type="EMBL" id="AHOR02000040">
    <property type="protein sequence ID" value="EMF81009.1"/>
    <property type="molecule type" value="Genomic_DNA"/>
</dbReference>
<evidence type="ECO:0000313" key="1">
    <source>
        <dbReference type="EMBL" id="EMF81009.1"/>
    </source>
</evidence>
<comment type="caution">
    <text evidence="1">The sequence shown here is derived from an EMBL/GenBank/DDBJ whole genome shotgun (WGS) entry which is preliminary data.</text>
</comment>
<protein>
    <submittedName>
        <fullName evidence="1">Uncharacterized protein</fullName>
    </submittedName>
</protein>
<reference evidence="1 2" key="1">
    <citation type="submission" date="2013-01" db="EMBL/GenBank/DDBJ databases">
        <authorList>
            <person name="Harkins D.M."/>
            <person name="Durkin A.S."/>
            <person name="Brinkac L.M."/>
            <person name="Haft D.H."/>
            <person name="Selengut J.D."/>
            <person name="Sanka R."/>
            <person name="DePew J."/>
            <person name="Purushe J."/>
            <person name="Tulsiani S.M."/>
            <person name="Graham G.C."/>
            <person name="Burns M.-A."/>
            <person name="Dohnt M.F."/>
            <person name="Smythe L.D."/>
            <person name="McKay D.B."/>
            <person name="Craig S.B."/>
            <person name="Vinetz J.M."/>
            <person name="Sutton G.G."/>
            <person name="Nierman W.C."/>
            <person name="Fouts D.E."/>
        </authorList>
    </citation>
    <scope>NUCLEOTIDE SEQUENCE [LARGE SCALE GENOMIC DNA]</scope>
    <source>
        <strain evidence="1 2">LT2116</strain>
    </source>
</reference>
<dbReference type="Proteomes" id="UP000011770">
    <property type="component" value="Unassembled WGS sequence"/>
</dbReference>
<organism evidence="1 2">
    <name type="scientific">Leptospira weilii serovar Topaz str. LT2116</name>
    <dbReference type="NCBI Taxonomy" id="1088540"/>
    <lineage>
        <taxon>Bacteria</taxon>
        <taxon>Pseudomonadati</taxon>
        <taxon>Spirochaetota</taxon>
        <taxon>Spirochaetia</taxon>
        <taxon>Leptospirales</taxon>
        <taxon>Leptospiraceae</taxon>
        <taxon>Leptospira</taxon>
    </lineage>
</organism>
<name>M3G4W5_9LEPT</name>
<evidence type="ECO:0000313" key="2">
    <source>
        <dbReference type="Proteomes" id="UP000011770"/>
    </source>
</evidence>